<name>A0A2I0U956_LIMLA</name>
<keyword evidence="2" id="KW-0808">Transferase</keyword>
<evidence type="ECO:0000313" key="2">
    <source>
        <dbReference type="EMBL" id="PKU42579.1"/>
    </source>
</evidence>
<dbReference type="GO" id="GO:0003964">
    <property type="term" value="F:RNA-directed DNA polymerase activity"/>
    <property type="evidence" value="ECO:0007669"/>
    <property type="project" value="UniProtKB-KW"/>
</dbReference>
<keyword evidence="2" id="KW-0695">RNA-directed DNA polymerase</keyword>
<dbReference type="OrthoDB" id="416454at2759"/>
<dbReference type="PANTHER" id="PTHR33332">
    <property type="entry name" value="REVERSE TRANSCRIPTASE DOMAIN-CONTAINING PROTEIN"/>
    <property type="match status" value="1"/>
</dbReference>
<reference evidence="3" key="1">
    <citation type="submission" date="2017-11" db="EMBL/GenBank/DDBJ databases">
        <authorList>
            <person name="Lima N.C."/>
            <person name="Parody-Merino A.M."/>
            <person name="Battley P.F."/>
            <person name="Fidler A.E."/>
            <person name="Prosdocimi F."/>
        </authorList>
    </citation>
    <scope>NUCLEOTIDE SEQUENCE [LARGE SCALE GENOMIC DNA]</scope>
</reference>
<organism evidence="2 3">
    <name type="scientific">Limosa lapponica baueri</name>
    <dbReference type="NCBI Taxonomy" id="1758121"/>
    <lineage>
        <taxon>Eukaryota</taxon>
        <taxon>Metazoa</taxon>
        <taxon>Chordata</taxon>
        <taxon>Craniata</taxon>
        <taxon>Vertebrata</taxon>
        <taxon>Euteleostomi</taxon>
        <taxon>Archelosauria</taxon>
        <taxon>Archosauria</taxon>
        <taxon>Dinosauria</taxon>
        <taxon>Saurischia</taxon>
        <taxon>Theropoda</taxon>
        <taxon>Coelurosauria</taxon>
        <taxon>Aves</taxon>
        <taxon>Neognathae</taxon>
        <taxon>Neoaves</taxon>
        <taxon>Charadriiformes</taxon>
        <taxon>Scolopacidae</taxon>
        <taxon>Limosa</taxon>
    </lineage>
</organism>
<evidence type="ECO:0000256" key="1">
    <source>
        <dbReference type="SAM" id="Coils"/>
    </source>
</evidence>
<feature type="coiled-coil region" evidence="1">
    <location>
        <begin position="49"/>
        <end position="76"/>
    </location>
</feature>
<dbReference type="Proteomes" id="UP000233556">
    <property type="component" value="Unassembled WGS sequence"/>
</dbReference>
<dbReference type="AlphaFoldDB" id="A0A2I0U956"/>
<accession>A0A2I0U956</accession>
<sequence length="134" mass="15287">MSKWQPVTSGVPQGSVLGPVLFNIFVGDMDSGIECTLSKFANDTKRGDMADMLEGKDAIQRDLDRLERILNYEEQEKQTSLATKLERYKFDAWNCLDGHVQRVSLDGPMSKWKRVLSLKGPYWDQYYLISSSTT</sequence>
<evidence type="ECO:0000313" key="3">
    <source>
        <dbReference type="Proteomes" id="UP000233556"/>
    </source>
</evidence>
<dbReference type="EMBL" id="KZ505981">
    <property type="protein sequence ID" value="PKU42579.1"/>
    <property type="molecule type" value="Genomic_DNA"/>
</dbReference>
<keyword evidence="1" id="KW-0175">Coiled coil</keyword>
<reference evidence="3" key="2">
    <citation type="submission" date="2017-12" db="EMBL/GenBank/DDBJ databases">
        <title>Genome sequence of the Bar-tailed Godwit (Limosa lapponica baueri).</title>
        <authorList>
            <person name="Lima N.C.B."/>
            <person name="Parody-Merino A.M."/>
            <person name="Battley P.F."/>
            <person name="Fidler A.E."/>
            <person name="Prosdocimi F."/>
        </authorList>
    </citation>
    <scope>NUCLEOTIDE SEQUENCE [LARGE SCALE GENOMIC DNA]</scope>
</reference>
<proteinExistence type="predicted"/>
<gene>
    <name evidence="2" type="ORF">llap_7130</name>
</gene>
<keyword evidence="2" id="KW-0548">Nucleotidyltransferase</keyword>
<keyword evidence="3" id="KW-1185">Reference proteome</keyword>
<protein>
    <submittedName>
        <fullName evidence="2">Rna-directed dna polymerase from mobile element jockey-like</fullName>
    </submittedName>
</protein>